<feature type="transmembrane region" description="Helical" evidence="7">
    <location>
        <begin position="107"/>
        <end position="126"/>
    </location>
</feature>
<feature type="transmembrane region" description="Helical" evidence="7">
    <location>
        <begin position="350"/>
        <end position="370"/>
    </location>
</feature>
<reference evidence="8 9" key="1">
    <citation type="submission" date="2024-03" db="EMBL/GenBank/DDBJ databases">
        <title>Human intestinal bacterial collection.</title>
        <authorList>
            <person name="Pauvert C."/>
            <person name="Hitch T.C.A."/>
            <person name="Clavel T."/>
        </authorList>
    </citation>
    <scope>NUCLEOTIDE SEQUENCE [LARGE SCALE GENOMIC DNA]</scope>
    <source>
        <strain evidence="8 9">CLA-AA-H81</strain>
    </source>
</reference>
<dbReference type="Pfam" id="PF03601">
    <property type="entry name" value="Cons_hypoth698"/>
    <property type="match status" value="1"/>
</dbReference>
<gene>
    <name evidence="8" type="ORF">WMO23_10580</name>
</gene>
<evidence type="ECO:0000256" key="6">
    <source>
        <dbReference type="ARBA" id="ARBA00023136"/>
    </source>
</evidence>
<keyword evidence="3" id="KW-1003">Cell membrane</keyword>
<evidence type="ECO:0000256" key="7">
    <source>
        <dbReference type="SAM" id="Phobius"/>
    </source>
</evidence>
<proteinExistence type="inferred from homology"/>
<evidence type="ECO:0000256" key="5">
    <source>
        <dbReference type="ARBA" id="ARBA00022989"/>
    </source>
</evidence>
<feature type="transmembrane region" description="Helical" evidence="7">
    <location>
        <begin position="22"/>
        <end position="46"/>
    </location>
</feature>
<keyword evidence="5 7" id="KW-1133">Transmembrane helix</keyword>
<keyword evidence="4 7" id="KW-0812">Transmembrane</keyword>
<evidence type="ECO:0000313" key="8">
    <source>
        <dbReference type="EMBL" id="MEQ2423168.1"/>
    </source>
</evidence>
<comment type="similarity">
    <text evidence="2">Belongs to the UPF0324 family.</text>
</comment>
<feature type="transmembrane region" description="Helical" evidence="7">
    <location>
        <begin position="181"/>
        <end position="205"/>
    </location>
</feature>
<feature type="transmembrane region" description="Helical" evidence="7">
    <location>
        <begin position="463"/>
        <end position="486"/>
    </location>
</feature>
<accession>A0ABV1D0B0</accession>
<evidence type="ECO:0000256" key="4">
    <source>
        <dbReference type="ARBA" id="ARBA00022692"/>
    </source>
</evidence>
<evidence type="ECO:0000256" key="1">
    <source>
        <dbReference type="ARBA" id="ARBA00004651"/>
    </source>
</evidence>
<dbReference type="InterPro" id="IPR018383">
    <property type="entry name" value="UPF0324_pro"/>
</dbReference>
<dbReference type="PANTHER" id="PTHR30106">
    <property type="entry name" value="INNER MEMBRANE PROTEIN YEIH-RELATED"/>
    <property type="match status" value="1"/>
</dbReference>
<feature type="transmembrane region" description="Helical" evidence="7">
    <location>
        <begin position="398"/>
        <end position="420"/>
    </location>
</feature>
<feature type="transmembrane region" description="Helical" evidence="7">
    <location>
        <begin position="138"/>
        <end position="161"/>
    </location>
</feature>
<feature type="transmembrane region" description="Helical" evidence="7">
    <location>
        <begin position="236"/>
        <end position="256"/>
    </location>
</feature>
<feature type="transmembrane region" description="Helical" evidence="7">
    <location>
        <begin position="432"/>
        <end position="451"/>
    </location>
</feature>
<feature type="transmembrane region" description="Helical" evidence="7">
    <location>
        <begin position="268"/>
        <end position="292"/>
    </location>
</feature>
<evidence type="ECO:0000256" key="2">
    <source>
        <dbReference type="ARBA" id="ARBA00007977"/>
    </source>
</evidence>
<evidence type="ECO:0000313" key="9">
    <source>
        <dbReference type="Proteomes" id="UP001433088"/>
    </source>
</evidence>
<sequence length="494" mass="53067">MSNEVSAQAVNRSGLLRSEDWWAVWLGLFIVVLGAGQIWHIDLLGWAAKFGVWIDPSKAVGPGSKGFAWLGSIGSLVATYVFTLVVTSIGAYFMGTKVKKFVAGYTVIYWITMAATVIGNYAYLAATPNKREAFNIGWSLSLGELGFVIALLAGLVIGNFFPKVTRFLSDAAKPEWYIKTGIVILGMNIGIQAISALGLAGTVIVRGMCAVVEAYLIYWPIVYFVARKFFKFTPEWAAPMASGISICGVAAAIATGSAIKARQIIPTILASVIIVFVAVELLILPFAAAYFLPSEPMVAGSWLGLVVKSDGGAVASGAIADTLIRNSALQQFGVNYQEGWILMAATTSKVFIDVFIGVWSFILAIVWSIYHLNDPRAAVASGAGKVSKREIWERFPKFIIGFVLALVVIFAAGWLQPGIVDAAKAGAGQANLLRAVFFGLCFFSIGLVTNVRKLWKSGLGRVIGVYAVALVGFIIWVGLFISYIFYHGIVPPTL</sequence>
<organism evidence="8 9">
    <name type="scientific">Megasphaera intestinihominis</name>
    <dbReference type="NCBI Taxonomy" id="3133159"/>
    <lineage>
        <taxon>Bacteria</taxon>
        <taxon>Bacillati</taxon>
        <taxon>Bacillota</taxon>
        <taxon>Negativicutes</taxon>
        <taxon>Veillonellales</taxon>
        <taxon>Veillonellaceae</taxon>
        <taxon>Megasphaera</taxon>
    </lineage>
</organism>
<keyword evidence="6 7" id="KW-0472">Membrane</keyword>
<dbReference type="PANTHER" id="PTHR30106:SF1">
    <property type="entry name" value="UPF0324 MEMBRANE PROTEIN FN0533"/>
    <property type="match status" value="1"/>
</dbReference>
<comment type="caution">
    <text evidence="8">The sequence shown here is derived from an EMBL/GenBank/DDBJ whole genome shotgun (WGS) entry which is preliminary data.</text>
</comment>
<evidence type="ECO:0000256" key="3">
    <source>
        <dbReference type="ARBA" id="ARBA00022475"/>
    </source>
</evidence>
<feature type="transmembrane region" description="Helical" evidence="7">
    <location>
        <begin position="67"/>
        <end position="95"/>
    </location>
</feature>
<name>A0ABV1D0B0_9FIRM</name>
<dbReference type="EMBL" id="JBBMEU010000093">
    <property type="protein sequence ID" value="MEQ2423168.1"/>
    <property type="molecule type" value="Genomic_DNA"/>
</dbReference>
<protein>
    <submittedName>
        <fullName evidence="8">Sulfate exporter family transporter</fullName>
    </submittedName>
</protein>
<keyword evidence="9" id="KW-1185">Reference proteome</keyword>
<dbReference type="Proteomes" id="UP001433088">
    <property type="component" value="Unassembled WGS sequence"/>
</dbReference>
<comment type="subcellular location">
    <subcellularLocation>
        <location evidence="1">Cell membrane</location>
        <topology evidence="1">Multi-pass membrane protein</topology>
    </subcellularLocation>
</comment>
<dbReference type="RefSeq" id="WP_020309918.1">
    <property type="nucleotide sequence ID" value="NZ_JBBMEU010000093.1"/>
</dbReference>